<protein>
    <submittedName>
        <fullName evidence="2">Uncharacterized protein</fullName>
    </submittedName>
</protein>
<dbReference type="Proteomes" id="UP001164705">
    <property type="component" value="Chromosome"/>
</dbReference>
<accession>A0A9E8SE01</accession>
<dbReference type="AlphaFoldDB" id="A0A9E8SE01"/>
<keyword evidence="1" id="KW-0812">Transmembrane</keyword>
<sequence>MNKFFPDAINFTNFEQQGMENFQKSNMAFVQEYQSLIAMLFVPVYALMSKLVFINYKNYNFTEHLVINMYLFAHMSIASAVMAILALLLGINFMVFSTAIMLPLQVLYAAYAFKRLFKLSVKNIIIKTLLFSLVLMILSVLLIITVVFMMYITGGMDEIMEAATTRQKLN</sequence>
<evidence type="ECO:0000256" key="1">
    <source>
        <dbReference type="SAM" id="Phobius"/>
    </source>
</evidence>
<organism evidence="2 3">
    <name type="scientific">Lacinutrix neustonica</name>
    <dbReference type="NCBI Taxonomy" id="2980107"/>
    <lineage>
        <taxon>Bacteria</taxon>
        <taxon>Pseudomonadati</taxon>
        <taxon>Bacteroidota</taxon>
        <taxon>Flavobacteriia</taxon>
        <taxon>Flavobacteriales</taxon>
        <taxon>Flavobacteriaceae</taxon>
        <taxon>Lacinutrix</taxon>
    </lineage>
</organism>
<keyword evidence="3" id="KW-1185">Reference proteome</keyword>
<evidence type="ECO:0000313" key="3">
    <source>
        <dbReference type="Proteomes" id="UP001164705"/>
    </source>
</evidence>
<name>A0A9E8SE01_9FLAO</name>
<dbReference type="EMBL" id="CP113088">
    <property type="protein sequence ID" value="WAC01774.1"/>
    <property type="molecule type" value="Genomic_DNA"/>
</dbReference>
<keyword evidence="1" id="KW-0472">Membrane</keyword>
<keyword evidence="1" id="KW-1133">Transmembrane helix</keyword>
<feature type="transmembrane region" description="Helical" evidence="1">
    <location>
        <begin position="93"/>
        <end position="113"/>
    </location>
</feature>
<dbReference type="KEGG" id="lnu:N7U66_18085"/>
<feature type="transmembrane region" description="Helical" evidence="1">
    <location>
        <begin position="65"/>
        <end position="87"/>
    </location>
</feature>
<evidence type="ECO:0000313" key="2">
    <source>
        <dbReference type="EMBL" id="WAC01774.1"/>
    </source>
</evidence>
<reference evidence="2" key="1">
    <citation type="submission" date="2022-11" db="EMBL/GenBank/DDBJ databases">
        <title>Lacinutrix neustonica HL-RS19T sp. nov., isolated from the surface microlayer sample of brackish Lake Shihwa.</title>
        <authorList>
            <person name="Choi J.Y."/>
            <person name="Hwang C.Y."/>
        </authorList>
    </citation>
    <scope>NUCLEOTIDE SEQUENCE</scope>
    <source>
        <strain evidence="2">HL-RS19</strain>
    </source>
</reference>
<feature type="transmembrane region" description="Helical" evidence="1">
    <location>
        <begin position="33"/>
        <end position="53"/>
    </location>
</feature>
<feature type="transmembrane region" description="Helical" evidence="1">
    <location>
        <begin position="125"/>
        <end position="152"/>
    </location>
</feature>
<gene>
    <name evidence="2" type="ORF">N7U66_18085</name>
</gene>
<proteinExistence type="predicted"/>
<dbReference type="RefSeq" id="WP_267676372.1">
    <property type="nucleotide sequence ID" value="NZ_CP113088.1"/>
</dbReference>